<dbReference type="FunFam" id="3.30.420.10:FF:000016">
    <property type="entry name" value="Ribonuclease"/>
    <property type="match status" value="1"/>
</dbReference>
<dbReference type="EMBL" id="QEAM01000175">
    <property type="protein sequence ID" value="TPX44590.1"/>
    <property type="molecule type" value="Genomic_DNA"/>
</dbReference>
<dbReference type="Gene3D" id="3.30.420.10">
    <property type="entry name" value="Ribonuclease H-like superfamily/Ribonuclease H"/>
    <property type="match status" value="1"/>
</dbReference>
<dbReference type="PANTHER" id="PTHR10954">
    <property type="entry name" value="RIBONUCLEASE H2 SUBUNIT A"/>
    <property type="match status" value="1"/>
</dbReference>
<evidence type="ECO:0000256" key="7">
    <source>
        <dbReference type="ARBA" id="ARBA00022801"/>
    </source>
</evidence>
<feature type="binding site" evidence="8">
    <location>
        <position position="163"/>
    </location>
    <ligand>
        <name>a divalent metal cation</name>
        <dbReference type="ChEBI" id="CHEBI:60240"/>
    </ligand>
</feature>
<evidence type="ECO:0000256" key="5">
    <source>
        <dbReference type="ARBA" id="ARBA00022723"/>
    </source>
</evidence>
<keyword evidence="4 8" id="KW-0540">Nuclease</keyword>
<dbReference type="PANTHER" id="PTHR10954:SF7">
    <property type="entry name" value="RIBONUCLEASE H2 SUBUNIT A"/>
    <property type="match status" value="1"/>
</dbReference>
<proteinExistence type="inferred from homology"/>
<comment type="caution">
    <text evidence="12">The sequence shown here is derived from an EMBL/GenBank/DDBJ whole genome shotgun (WGS) entry which is preliminary data.</text>
</comment>
<dbReference type="FunFam" id="1.10.10.460:FF:000001">
    <property type="entry name" value="Ribonuclease"/>
    <property type="match status" value="1"/>
</dbReference>
<accession>A0A507D0A1</accession>
<keyword evidence="7 8" id="KW-0378">Hydrolase</keyword>
<evidence type="ECO:0000256" key="6">
    <source>
        <dbReference type="ARBA" id="ARBA00022759"/>
    </source>
</evidence>
<comment type="similarity">
    <text evidence="3">Belongs to the RNase HII family. Eukaryotic subfamily.</text>
</comment>
<dbReference type="AlphaFoldDB" id="A0A507D0A1"/>
<dbReference type="CDD" id="cd07181">
    <property type="entry name" value="RNase_HII_eukaryota_like"/>
    <property type="match status" value="1"/>
</dbReference>
<evidence type="ECO:0000313" key="13">
    <source>
        <dbReference type="Proteomes" id="UP000320475"/>
    </source>
</evidence>
<reference evidence="12 13" key="1">
    <citation type="journal article" date="2019" name="Sci. Rep.">
        <title>Comparative genomics of chytrid fungi reveal insights into the obligate biotrophic and pathogenic lifestyle of Synchytrium endobioticum.</title>
        <authorList>
            <person name="van de Vossenberg B.T.L.H."/>
            <person name="Warris S."/>
            <person name="Nguyen H.D.T."/>
            <person name="van Gent-Pelzer M.P.E."/>
            <person name="Joly D.L."/>
            <person name="van de Geest H.C."/>
            <person name="Bonants P.J.M."/>
            <person name="Smith D.S."/>
            <person name="Levesque C.A."/>
            <person name="van der Lee T.A.J."/>
        </authorList>
    </citation>
    <scope>NUCLEOTIDE SEQUENCE [LARGE SCALE GENOMIC DNA]</scope>
    <source>
        <strain evidence="12 13">LEV6574</strain>
    </source>
</reference>
<dbReference type="NCBIfam" id="TIGR00729">
    <property type="entry name" value="ribonuclease HII"/>
    <property type="match status" value="1"/>
</dbReference>
<dbReference type="InterPro" id="IPR023160">
    <property type="entry name" value="RNase_HII_hlx-loop-hlx_cap_dom"/>
</dbReference>
<dbReference type="GO" id="GO:0046872">
    <property type="term" value="F:metal ion binding"/>
    <property type="evidence" value="ECO:0007669"/>
    <property type="project" value="UniProtKB-KW"/>
</dbReference>
<comment type="cofactor">
    <cofactor evidence="8">
        <name>Mn(2+)</name>
        <dbReference type="ChEBI" id="CHEBI:29035"/>
    </cofactor>
    <cofactor evidence="8">
        <name>Mg(2+)</name>
        <dbReference type="ChEBI" id="CHEBI:18420"/>
    </cofactor>
    <text evidence="8">Manganese or magnesium. Binds 1 divalent metal ion per monomer in the absence of substrate. May bind a second metal ion after substrate binding.</text>
</comment>
<evidence type="ECO:0000256" key="2">
    <source>
        <dbReference type="ARBA" id="ARBA00001946"/>
    </source>
</evidence>
<dbReference type="InterPro" id="IPR036397">
    <property type="entry name" value="RNaseH_sf"/>
</dbReference>
<evidence type="ECO:0000256" key="8">
    <source>
        <dbReference type="PROSITE-ProRule" id="PRU01319"/>
    </source>
</evidence>
<dbReference type="GO" id="GO:0003723">
    <property type="term" value="F:RNA binding"/>
    <property type="evidence" value="ECO:0007669"/>
    <property type="project" value="UniProtKB-UniRule"/>
</dbReference>
<comment type="catalytic activity">
    <reaction evidence="1 8 9">
        <text>Endonucleolytic cleavage to 5'-phosphomonoester.</text>
        <dbReference type="EC" id="3.1.26.4"/>
    </reaction>
</comment>
<feature type="region of interest" description="Disordered" evidence="10">
    <location>
        <begin position="1"/>
        <end position="25"/>
    </location>
</feature>
<dbReference type="InterPro" id="IPR024567">
    <property type="entry name" value="RNase_HII/HIII_dom"/>
</dbReference>
<evidence type="ECO:0000259" key="11">
    <source>
        <dbReference type="PROSITE" id="PS51975"/>
    </source>
</evidence>
<evidence type="ECO:0000256" key="9">
    <source>
        <dbReference type="RuleBase" id="RU003515"/>
    </source>
</evidence>
<dbReference type="GO" id="GO:0032299">
    <property type="term" value="C:ribonuclease H2 complex"/>
    <property type="evidence" value="ECO:0007669"/>
    <property type="project" value="TreeGrafter"/>
</dbReference>
<evidence type="ECO:0000256" key="4">
    <source>
        <dbReference type="ARBA" id="ARBA00022722"/>
    </source>
</evidence>
<dbReference type="PROSITE" id="PS51975">
    <property type="entry name" value="RNASE_H_2"/>
    <property type="match status" value="1"/>
</dbReference>
<dbReference type="InterPro" id="IPR001352">
    <property type="entry name" value="RNase_HII/HIII"/>
</dbReference>
<dbReference type="Proteomes" id="UP000320475">
    <property type="component" value="Unassembled WGS sequence"/>
</dbReference>
<dbReference type="Gene3D" id="1.10.10.460">
    <property type="entry name" value="Ribonuclease hii. Domain 2"/>
    <property type="match status" value="1"/>
</dbReference>
<evidence type="ECO:0000256" key="1">
    <source>
        <dbReference type="ARBA" id="ARBA00000077"/>
    </source>
</evidence>
<feature type="binding site" evidence="8">
    <location>
        <position position="56"/>
    </location>
    <ligand>
        <name>a divalent metal cation</name>
        <dbReference type="ChEBI" id="CHEBI:60240"/>
    </ligand>
</feature>
<protein>
    <recommendedName>
        <fullName evidence="9">Ribonuclease</fullName>
        <ecNumber evidence="9">3.1.26.4</ecNumber>
    </recommendedName>
</protein>
<comment type="cofactor">
    <cofactor evidence="2">
        <name>Mg(2+)</name>
        <dbReference type="ChEBI" id="CHEBI:18420"/>
    </cofactor>
</comment>
<feature type="binding site" evidence="8">
    <location>
        <position position="57"/>
    </location>
    <ligand>
        <name>a divalent metal cation</name>
        <dbReference type="ChEBI" id="CHEBI:60240"/>
    </ligand>
</feature>
<name>A0A507D0A1_9FUNG</name>
<evidence type="ECO:0000313" key="12">
    <source>
        <dbReference type="EMBL" id="TPX44590.1"/>
    </source>
</evidence>
<dbReference type="EC" id="3.1.26.4" evidence="9"/>
<dbReference type="Pfam" id="PF01351">
    <property type="entry name" value="RNase_HII"/>
    <property type="match status" value="1"/>
</dbReference>
<dbReference type="InterPro" id="IPR012337">
    <property type="entry name" value="RNaseH-like_sf"/>
</dbReference>
<evidence type="ECO:0000256" key="10">
    <source>
        <dbReference type="SAM" id="MobiDB-lite"/>
    </source>
</evidence>
<dbReference type="SUPFAM" id="SSF53098">
    <property type="entry name" value="Ribonuclease H-like"/>
    <property type="match status" value="1"/>
</dbReference>
<dbReference type="GO" id="GO:0004523">
    <property type="term" value="F:RNA-DNA hybrid ribonuclease activity"/>
    <property type="evidence" value="ECO:0007669"/>
    <property type="project" value="UniProtKB-UniRule"/>
</dbReference>
<dbReference type="OrthoDB" id="7462577at2759"/>
<dbReference type="VEuPathDB" id="FungiDB:SeMB42_g01523"/>
<dbReference type="GO" id="GO:0043137">
    <property type="term" value="P:DNA replication, removal of RNA primer"/>
    <property type="evidence" value="ECO:0007669"/>
    <property type="project" value="TreeGrafter"/>
</dbReference>
<keyword evidence="5 8" id="KW-0479">Metal-binding</keyword>
<comment type="function">
    <text evidence="9">Endonuclease that specifically degrades the RNA of RNA-DNA hybrids.</text>
</comment>
<gene>
    <name evidence="12" type="ORF">SeLEV6574_g04399</name>
</gene>
<dbReference type="InterPro" id="IPR004649">
    <property type="entry name" value="RNase_H2_suA"/>
</dbReference>
<feature type="domain" description="RNase H type-2" evidence="11">
    <location>
        <begin position="50"/>
        <end position="273"/>
    </location>
</feature>
<organism evidence="12 13">
    <name type="scientific">Synchytrium endobioticum</name>
    <dbReference type="NCBI Taxonomy" id="286115"/>
    <lineage>
        <taxon>Eukaryota</taxon>
        <taxon>Fungi</taxon>
        <taxon>Fungi incertae sedis</taxon>
        <taxon>Chytridiomycota</taxon>
        <taxon>Chytridiomycota incertae sedis</taxon>
        <taxon>Chytridiomycetes</taxon>
        <taxon>Synchytriales</taxon>
        <taxon>Synchytriaceae</taxon>
        <taxon>Synchytrium</taxon>
    </lineage>
</organism>
<evidence type="ECO:0000256" key="3">
    <source>
        <dbReference type="ARBA" id="ARBA00007058"/>
    </source>
</evidence>
<dbReference type="GO" id="GO:0006298">
    <property type="term" value="P:mismatch repair"/>
    <property type="evidence" value="ECO:0007669"/>
    <property type="project" value="TreeGrafter"/>
</dbReference>
<sequence length="386" mass="42761">MPRPDQRPPATPEAPAPTSQRQAHAHIPTQAVIASFTHHADVPSACTAEDVVLGVDEAGRGPVLGPMVYAVCYVPVARKDELRMSGVADSKTLDEEQRDALFDALARTAWAGWAVHACSPHDISEAMLRRTKYNLNALAHDTTVKLIQETMHRGVRVAEIYVDTVGPTDTYQAKLCALFPGVSVTVAKKADSLYPVVSAASICAKVTRDAMLRGWIFAEKGLHTLSREFGSGYPSDPNTTRWLRENMDPIFGFPGLIRFSWSTTANMLEQDATHVEWPIDKDEDDQTEISSFFVKAPPATRSRGGKKNQQIPEVVVHKIQTTRPADRDRFFKEMRALYCVKHPTIHYTYIAATFDNHTTIRSPPLNNAIKQSATANPRKRHATAQP</sequence>
<keyword evidence="6 8" id="KW-0255">Endonuclease</keyword>